<name>A0ABS3JP60_9BACT</name>
<gene>
    <name evidence="2" type="ORF">J2I46_21605</name>
</gene>
<keyword evidence="1" id="KW-0812">Transmembrane</keyword>
<evidence type="ECO:0000313" key="3">
    <source>
        <dbReference type="Proteomes" id="UP000664628"/>
    </source>
</evidence>
<keyword evidence="1" id="KW-0472">Membrane</keyword>
<proteinExistence type="predicted"/>
<dbReference type="EMBL" id="JAFMYW010000007">
    <property type="protein sequence ID" value="MBO0951196.1"/>
    <property type="molecule type" value="Genomic_DNA"/>
</dbReference>
<evidence type="ECO:0000256" key="1">
    <source>
        <dbReference type="SAM" id="Phobius"/>
    </source>
</evidence>
<accession>A0ABS3JP60</accession>
<sequence>MELDQLITASGISPTALSSDVKGAMQRVLETAGYKVVQEVLALLNVKAAQAGGTSPTTTTLDDKAVQDALAEIAARDAEKAKRRRGLYYLLGGIGLIATVLTVLIIRHRKRHPHG</sequence>
<comment type="caution">
    <text evidence="2">The sequence shown here is derived from an EMBL/GenBank/DDBJ whole genome shotgun (WGS) entry which is preliminary data.</text>
</comment>
<evidence type="ECO:0000313" key="2">
    <source>
        <dbReference type="EMBL" id="MBO0951196.1"/>
    </source>
</evidence>
<dbReference type="RefSeq" id="WP_207331151.1">
    <property type="nucleotide sequence ID" value="NZ_JAFMYW010000007.1"/>
</dbReference>
<organism evidence="2 3">
    <name type="scientific">Fibrella forsythiae</name>
    <dbReference type="NCBI Taxonomy" id="2817061"/>
    <lineage>
        <taxon>Bacteria</taxon>
        <taxon>Pseudomonadati</taxon>
        <taxon>Bacteroidota</taxon>
        <taxon>Cytophagia</taxon>
        <taxon>Cytophagales</taxon>
        <taxon>Spirosomataceae</taxon>
        <taxon>Fibrella</taxon>
    </lineage>
</organism>
<protein>
    <recommendedName>
        <fullName evidence="4">DUF3618 domain-containing protein</fullName>
    </recommendedName>
</protein>
<dbReference type="Proteomes" id="UP000664628">
    <property type="component" value="Unassembled WGS sequence"/>
</dbReference>
<reference evidence="2 3" key="1">
    <citation type="submission" date="2021-03" db="EMBL/GenBank/DDBJ databases">
        <title>Fibrella sp. HMF5405 genome sequencing and assembly.</title>
        <authorList>
            <person name="Kang H."/>
            <person name="Kim H."/>
            <person name="Bae S."/>
            <person name="Joh K."/>
        </authorList>
    </citation>
    <scope>NUCLEOTIDE SEQUENCE [LARGE SCALE GENOMIC DNA]</scope>
    <source>
        <strain evidence="2 3">HMF5405</strain>
    </source>
</reference>
<keyword evidence="1" id="KW-1133">Transmembrane helix</keyword>
<feature type="transmembrane region" description="Helical" evidence="1">
    <location>
        <begin position="86"/>
        <end position="106"/>
    </location>
</feature>
<keyword evidence="3" id="KW-1185">Reference proteome</keyword>
<evidence type="ECO:0008006" key="4">
    <source>
        <dbReference type="Google" id="ProtNLM"/>
    </source>
</evidence>